<sequence>MEKPNTQTQATLQVLKNFRQQQRNPDTQSVFSLLEAQLETVPEPEKLQILNMLESLGKSAAEDLRCLNFKNVRDESDELGISGCPLKPQIESPVSSSKSQARFKVYSQLWT</sequence>
<comment type="caution">
    <text evidence="1">The sequence shown here is derived from an EMBL/GenBank/DDBJ whole genome shotgun (WGS) entry which is preliminary data.</text>
</comment>
<evidence type="ECO:0000313" key="1">
    <source>
        <dbReference type="EMBL" id="RUS76666.1"/>
    </source>
</evidence>
<reference evidence="1 2" key="1">
    <citation type="submission" date="2019-01" db="EMBL/GenBank/DDBJ databases">
        <title>A draft genome assembly of the solar-powered sea slug Elysia chlorotica.</title>
        <authorList>
            <person name="Cai H."/>
            <person name="Li Q."/>
            <person name="Fang X."/>
            <person name="Li J."/>
            <person name="Curtis N.E."/>
            <person name="Altenburger A."/>
            <person name="Shibata T."/>
            <person name="Feng M."/>
            <person name="Maeda T."/>
            <person name="Schwartz J.A."/>
            <person name="Shigenobu S."/>
            <person name="Lundholm N."/>
            <person name="Nishiyama T."/>
            <person name="Yang H."/>
            <person name="Hasebe M."/>
            <person name="Li S."/>
            <person name="Pierce S.K."/>
            <person name="Wang J."/>
        </authorList>
    </citation>
    <scope>NUCLEOTIDE SEQUENCE [LARGE SCALE GENOMIC DNA]</scope>
    <source>
        <strain evidence="1">EC2010</strain>
        <tissue evidence="1">Whole organism of an adult</tissue>
    </source>
</reference>
<protein>
    <submittedName>
        <fullName evidence="1">Uncharacterized protein</fullName>
    </submittedName>
</protein>
<dbReference type="EMBL" id="RQTK01000644">
    <property type="protein sequence ID" value="RUS76666.1"/>
    <property type="molecule type" value="Genomic_DNA"/>
</dbReference>
<accession>A0A433T567</accession>
<proteinExistence type="predicted"/>
<gene>
    <name evidence="1" type="ORF">EGW08_015556</name>
</gene>
<dbReference type="Proteomes" id="UP000271974">
    <property type="component" value="Unassembled WGS sequence"/>
</dbReference>
<organism evidence="1 2">
    <name type="scientific">Elysia chlorotica</name>
    <name type="common">Eastern emerald elysia</name>
    <name type="synonym">Sea slug</name>
    <dbReference type="NCBI Taxonomy" id="188477"/>
    <lineage>
        <taxon>Eukaryota</taxon>
        <taxon>Metazoa</taxon>
        <taxon>Spiralia</taxon>
        <taxon>Lophotrochozoa</taxon>
        <taxon>Mollusca</taxon>
        <taxon>Gastropoda</taxon>
        <taxon>Heterobranchia</taxon>
        <taxon>Euthyneura</taxon>
        <taxon>Panpulmonata</taxon>
        <taxon>Sacoglossa</taxon>
        <taxon>Placobranchoidea</taxon>
        <taxon>Plakobranchidae</taxon>
        <taxon>Elysia</taxon>
    </lineage>
</organism>
<dbReference type="AlphaFoldDB" id="A0A433T567"/>
<name>A0A433T567_ELYCH</name>
<evidence type="ECO:0000313" key="2">
    <source>
        <dbReference type="Proteomes" id="UP000271974"/>
    </source>
</evidence>
<keyword evidence="2" id="KW-1185">Reference proteome</keyword>